<evidence type="ECO:0000256" key="2">
    <source>
        <dbReference type="ARBA" id="ARBA00022692"/>
    </source>
</evidence>
<dbReference type="Pfam" id="PF04932">
    <property type="entry name" value="Wzy_C"/>
    <property type="match status" value="1"/>
</dbReference>
<reference evidence="7 8" key="1">
    <citation type="submission" date="2018-06" db="EMBL/GenBank/DDBJ databases">
        <authorList>
            <consortium name="Pathogen Informatics"/>
            <person name="Doyle S."/>
        </authorList>
    </citation>
    <scope>NUCLEOTIDE SEQUENCE [LARGE SCALE GENOMIC DNA]</scope>
    <source>
        <strain evidence="7 8">NCTC13100</strain>
    </source>
</reference>
<dbReference type="GO" id="GO:0016020">
    <property type="term" value="C:membrane"/>
    <property type="evidence" value="ECO:0007669"/>
    <property type="project" value="UniProtKB-SubCell"/>
</dbReference>
<dbReference type="AlphaFoldDB" id="A0A379DFQ1"/>
<dbReference type="EMBL" id="UGTI01000001">
    <property type="protein sequence ID" value="SUB77218.1"/>
    <property type="molecule type" value="Genomic_DNA"/>
</dbReference>
<dbReference type="InterPro" id="IPR007016">
    <property type="entry name" value="O-antigen_ligase-rel_domated"/>
</dbReference>
<keyword evidence="4 5" id="KW-0472">Membrane</keyword>
<name>A0A379DFQ1_9PORP</name>
<protein>
    <recommendedName>
        <fullName evidence="6">O-antigen ligase-related domain-containing protein</fullName>
    </recommendedName>
</protein>
<keyword evidence="3 5" id="KW-1133">Transmembrane helix</keyword>
<evidence type="ECO:0000259" key="6">
    <source>
        <dbReference type="Pfam" id="PF04932"/>
    </source>
</evidence>
<feature type="domain" description="O-antigen ligase-related" evidence="6">
    <location>
        <begin position="207"/>
        <end position="356"/>
    </location>
</feature>
<evidence type="ECO:0000256" key="3">
    <source>
        <dbReference type="ARBA" id="ARBA00022989"/>
    </source>
</evidence>
<feature type="transmembrane region" description="Helical" evidence="5">
    <location>
        <begin position="6"/>
        <end position="39"/>
    </location>
</feature>
<evidence type="ECO:0000313" key="7">
    <source>
        <dbReference type="EMBL" id="SUB77218.1"/>
    </source>
</evidence>
<comment type="subcellular location">
    <subcellularLocation>
        <location evidence="1">Membrane</location>
        <topology evidence="1">Multi-pass membrane protein</topology>
    </subcellularLocation>
</comment>
<dbReference type="Proteomes" id="UP000254263">
    <property type="component" value="Unassembled WGS sequence"/>
</dbReference>
<evidence type="ECO:0000256" key="1">
    <source>
        <dbReference type="ARBA" id="ARBA00004141"/>
    </source>
</evidence>
<evidence type="ECO:0000256" key="5">
    <source>
        <dbReference type="SAM" id="Phobius"/>
    </source>
</evidence>
<feature type="transmembrane region" description="Helical" evidence="5">
    <location>
        <begin position="339"/>
        <end position="358"/>
    </location>
</feature>
<feature type="transmembrane region" description="Helical" evidence="5">
    <location>
        <begin position="241"/>
        <end position="258"/>
    </location>
</feature>
<feature type="transmembrane region" description="Helical" evidence="5">
    <location>
        <begin position="79"/>
        <end position="100"/>
    </location>
</feature>
<evidence type="ECO:0000313" key="8">
    <source>
        <dbReference type="Proteomes" id="UP000254263"/>
    </source>
</evidence>
<feature type="transmembrane region" description="Helical" evidence="5">
    <location>
        <begin position="51"/>
        <end position="73"/>
    </location>
</feature>
<organism evidence="7 8">
    <name type="scientific">Porphyromonas macacae</name>
    <dbReference type="NCBI Taxonomy" id="28115"/>
    <lineage>
        <taxon>Bacteria</taxon>
        <taxon>Pseudomonadati</taxon>
        <taxon>Bacteroidota</taxon>
        <taxon>Bacteroidia</taxon>
        <taxon>Bacteroidales</taxon>
        <taxon>Porphyromonadaceae</taxon>
        <taxon>Porphyromonas</taxon>
    </lineage>
</organism>
<sequence>MKHISFYLSFLFFFILFFSIKLSFISFHPFILFAALSFIYILKKNTQQHFFFFKHLLVYILSIYTLTIPSMLLNGGDIYYIYEALAVPVICFFATFFVFCFSYPSFFKVENLLPKLITWSLTLQSCITLLMYQNKKISDFFYTLISHSELQEKKLEGVIESSSRFIGFGIEFFGAAIVYSFGLMFIAWLYCHYKRSLYLLFFFFNSFIGLFLARTSIVGVILGCIYIYISKLRKSKSSLTIKYSLLFLIIIISSIYIFKNDISYFILKQDPNSPTAWVLEPIKNFIETGETSSKSTDVLLEMWKKTPDNIQTWLWGDGYFRKHSIKGGFSGYYKDIDVGYLRIIYSTGIFGLLAFLIIQYRMLNYAIKDTSIANMKLYFYIMFLLLLTKGFFSFTSQIFLIYFFQKNTKICLKKLY</sequence>
<feature type="transmembrane region" description="Helical" evidence="5">
    <location>
        <begin position="197"/>
        <end position="229"/>
    </location>
</feature>
<feature type="transmembrane region" description="Helical" evidence="5">
    <location>
        <begin position="112"/>
        <end position="132"/>
    </location>
</feature>
<proteinExistence type="predicted"/>
<feature type="transmembrane region" description="Helical" evidence="5">
    <location>
        <begin position="165"/>
        <end position="190"/>
    </location>
</feature>
<evidence type="ECO:0000256" key="4">
    <source>
        <dbReference type="ARBA" id="ARBA00023136"/>
    </source>
</evidence>
<gene>
    <name evidence="7" type="ORF">NCTC13100_00333</name>
</gene>
<feature type="transmembrane region" description="Helical" evidence="5">
    <location>
        <begin position="378"/>
        <end position="404"/>
    </location>
</feature>
<keyword evidence="2 5" id="KW-0812">Transmembrane</keyword>
<accession>A0A379DFQ1</accession>